<dbReference type="EMBL" id="CP117449">
    <property type="protein sequence ID" value="WLH15499.1"/>
    <property type="molecule type" value="Genomic_DNA"/>
</dbReference>
<dbReference type="InterPro" id="IPR000086">
    <property type="entry name" value="NUDIX_hydrolase_dom"/>
</dbReference>
<dbReference type="Pfam" id="PF00293">
    <property type="entry name" value="NUDIX"/>
    <property type="match status" value="1"/>
</dbReference>
<organism evidence="4 5">
    <name type="scientific">Pseudomonas hefeiensis</name>
    <dbReference type="NCBI Taxonomy" id="2738125"/>
    <lineage>
        <taxon>Bacteria</taxon>
        <taxon>Pseudomonadati</taxon>
        <taxon>Pseudomonadota</taxon>
        <taxon>Gammaproteobacteria</taxon>
        <taxon>Pseudomonadales</taxon>
        <taxon>Pseudomonadaceae</taxon>
        <taxon>Pseudomonas</taxon>
    </lineage>
</organism>
<dbReference type="RefSeq" id="WP_305384176.1">
    <property type="nucleotide sequence ID" value="NZ_CP117426.1"/>
</dbReference>
<proteinExistence type="predicted"/>
<accession>A0ABY9GIJ7</accession>
<comment type="cofactor">
    <cofactor evidence="1">
        <name>Mg(2+)</name>
        <dbReference type="ChEBI" id="CHEBI:18420"/>
    </cofactor>
</comment>
<dbReference type="SUPFAM" id="SSF55811">
    <property type="entry name" value="Nudix"/>
    <property type="match status" value="1"/>
</dbReference>
<keyword evidence="5" id="KW-1185">Reference proteome</keyword>
<keyword evidence="2" id="KW-0378">Hydrolase</keyword>
<sequence length="143" mass="16002">MLPNKACPIILSHSHLPRILLFRHPLAGVQIVKGTIETGESAWQAALRELNEEAGIDCATVSADLGCWDADHLAQVWSFHLCDPRIALPEQWTYNTCDGGGLAFEFFWAPFDDLPYDQCHPVFCRALRFLTVTLDAAGYLQRC</sequence>
<evidence type="ECO:0000259" key="3">
    <source>
        <dbReference type="PROSITE" id="PS51462"/>
    </source>
</evidence>
<dbReference type="PROSITE" id="PS00893">
    <property type="entry name" value="NUDIX_BOX"/>
    <property type="match status" value="1"/>
</dbReference>
<evidence type="ECO:0000256" key="2">
    <source>
        <dbReference type="ARBA" id="ARBA00022801"/>
    </source>
</evidence>
<feature type="domain" description="Nudix hydrolase" evidence="3">
    <location>
        <begin position="2"/>
        <end position="131"/>
    </location>
</feature>
<dbReference type="PROSITE" id="PS51462">
    <property type="entry name" value="NUDIX"/>
    <property type="match status" value="1"/>
</dbReference>
<reference evidence="4 5" key="1">
    <citation type="submission" date="2023-02" db="EMBL/GenBank/DDBJ databases">
        <title>Evolution of Hrp T3SS in non-pathogenic Pseudomonas fluorescens.</title>
        <authorList>
            <person name="Liao K."/>
            <person name="Wei H."/>
            <person name="Gu Y."/>
        </authorList>
    </citation>
    <scope>NUCLEOTIDE SEQUENCE [LARGE SCALE GENOMIC DNA]</scope>
    <source>
        <strain evidence="4 5">FP205</strain>
    </source>
</reference>
<gene>
    <name evidence="4" type="ORF">PSH57_16375</name>
</gene>
<evidence type="ECO:0000313" key="4">
    <source>
        <dbReference type="EMBL" id="WLH15499.1"/>
    </source>
</evidence>
<dbReference type="InterPro" id="IPR020084">
    <property type="entry name" value="NUDIX_hydrolase_CS"/>
</dbReference>
<protein>
    <submittedName>
        <fullName evidence="4">NUDIX domain-containing protein</fullName>
    </submittedName>
</protein>
<dbReference type="Gene3D" id="3.90.79.10">
    <property type="entry name" value="Nucleoside Triphosphate Pyrophosphohydrolase"/>
    <property type="match status" value="1"/>
</dbReference>
<dbReference type="Proteomes" id="UP001230339">
    <property type="component" value="Chromosome"/>
</dbReference>
<evidence type="ECO:0000313" key="5">
    <source>
        <dbReference type="Proteomes" id="UP001230339"/>
    </source>
</evidence>
<name>A0ABY9GIJ7_9PSED</name>
<dbReference type="InterPro" id="IPR015797">
    <property type="entry name" value="NUDIX_hydrolase-like_dom_sf"/>
</dbReference>
<dbReference type="CDD" id="cd04663">
    <property type="entry name" value="NUDIX_Hydrolase"/>
    <property type="match status" value="1"/>
</dbReference>
<evidence type="ECO:0000256" key="1">
    <source>
        <dbReference type="ARBA" id="ARBA00001946"/>
    </source>
</evidence>